<dbReference type="SUPFAM" id="SSF52540">
    <property type="entry name" value="P-loop containing nucleoside triphosphate hydrolases"/>
    <property type="match status" value="1"/>
</dbReference>
<dbReference type="EMBL" id="CP014646">
    <property type="protein sequence ID" value="AMO38215.1"/>
    <property type="molecule type" value="Genomic_DNA"/>
</dbReference>
<feature type="compositionally biased region" description="Basic and acidic residues" evidence="1">
    <location>
        <begin position="448"/>
        <end position="460"/>
    </location>
</feature>
<dbReference type="InterPro" id="IPR006073">
    <property type="entry name" value="GTP-bd"/>
</dbReference>
<dbReference type="AlphaFoldDB" id="A0A127K8C8"/>
<gene>
    <name evidence="3" type="ORF">AC731_015480</name>
</gene>
<evidence type="ECO:0000256" key="1">
    <source>
        <dbReference type="SAM" id="MobiDB-lite"/>
    </source>
</evidence>
<dbReference type="GO" id="GO:0005829">
    <property type="term" value="C:cytosol"/>
    <property type="evidence" value="ECO:0007669"/>
    <property type="project" value="TreeGrafter"/>
</dbReference>
<dbReference type="InterPro" id="IPR021871">
    <property type="entry name" value="DUF3482"/>
</dbReference>
<protein>
    <submittedName>
        <fullName evidence="3">GTPase SAR1</fullName>
    </submittedName>
</protein>
<dbReference type="STRING" id="1134435.AC731_015480"/>
<dbReference type="GO" id="GO:0030488">
    <property type="term" value="P:tRNA methylation"/>
    <property type="evidence" value="ECO:0007669"/>
    <property type="project" value="TreeGrafter"/>
</dbReference>
<dbReference type="KEGG" id="thu:AC731_015480"/>
<reference evidence="4" key="1">
    <citation type="submission" date="2016-03" db="EMBL/GenBank/DDBJ databases">
        <authorList>
            <person name="Ma C."/>
            <person name="Zhou S."/>
            <person name="Yang G."/>
        </authorList>
    </citation>
    <scope>NUCLEOTIDE SEQUENCE [LARGE SCALE GENOMIC DNA]</scope>
    <source>
        <strain evidence="4">SgZ-1</strain>
    </source>
</reference>
<evidence type="ECO:0000313" key="3">
    <source>
        <dbReference type="EMBL" id="AMO38215.1"/>
    </source>
</evidence>
<keyword evidence="4" id="KW-1185">Reference proteome</keyword>
<evidence type="ECO:0000313" key="4">
    <source>
        <dbReference type="Proteomes" id="UP000036902"/>
    </source>
</evidence>
<dbReference type="GO" id="GO:0002098">
    <property type="term" value="P:tRNA wobble uridine modification"/>
    <property type="evidence" value="ECO:0007669"/>
    <property type="project" value="TreeGrafter"/>
</dbReference>
<feature type="region of interest" description="Disordered" evidence="1">
    <location>
        <begin position="438"/>
        <end position="460"/>
    </location>
</feature>
<dbReference type="CDD" id="cd00882">
    <property type="entry name" value="Ras_like_GTPase"/>
    <property type="match status" value="1"/>
</dbReference>
<sequence>MSGILRVAVVGHTNTGKTSLLRTLARDVDFGEVSDAAGTTRHVEGLRLMADGRPAVELFDTPGMEDAIALLEFVDALAAPGERLDGPARIERFLATPDAHGRFEQEAKVLRQMLASDAALYVVDARDPVLPKHRDELGLLAGCARPLLPVLNFVASPEARATDWRTALARLNLHAVVSFDTVAPALDGERELFETLATLMHDHRPALQRLMDARVREAEERRRAARQLVAALLLELAACRDRVGDASDAALAAAVARLRDAVRQREQACVDALLRLYRFRPGDARASELPLTDGRWDDDLFNPETLRQMGIRLSTGVAAGAAAGVGIDLMTGGLTLGAAAALGAVAGGLWQTFGHYGERIAARLRGHRELTVDDAILRLVALRQHQLLGALEGRGHAALAPIELKGEAAVGDDVFDEVAEAWRDGPLPYALERARAHPEWAPGGGGMARDRGGEGEGDDARETALAELAERLR</sequence>
<dbReference type="Pfam" id="PF11981">
    <property type="entry name" value="DUF3482"/>
    <property type="match status" value="1"/>
</dbReference>
<dbReference type="Pfam" id="PF01926">
    <property type="entry name" value="MMR_HSR1"/>
    <property type="match status" value="1"/>
</dbReference>
<dbReference type="Proteomes" id="UP000036902">
    <property type="component" value="Chromosome"/>
</dbReference>
<name>A0A127K8C8_9RHOO</name>
<accession>A0A127K8C8</accession>
<feature type="domain" description="G" evidence="2">
    <location>
        <begin position="6"/>
        <end position="148"/>
    </location>
</feature>
<dbReference type="PANTHER" id="PTHR42714:SF7">
    <property type="entry name" value="G DOMAIN-CONTAINING PROTEIN"/>
    <property type="match status" value="1"/>
</dbReference>
<evidence type="ECO:0000259" key="2">
    <source>
        <dbReference type="Pfam" id="PF01926"/>
    </source>
</evidence>
<dbReference type="RefSeq" id="WP_048707345.1">
    <property type="nucleotide sequence ID" value="NZ_CP014646.1"/>
</dbReference>
<organism evidence="3 4">
    <name type="scientific">Thauera humireducens</name>
    <dbReference type="NCBI Taxonomy" id="1134435"/>
    <lineage>
        <taxon>Bacteria</taxon>
        <taxon>Pseudomonadati</taxon>
        <taxon>Pseudomonadota</taxon>
        <taxon>Betaproteobacteria</taxon>
        <taxon>Rhodocyclales</taxon>
        <taxon>Zoogloeaceae</taxon>
        <taxon>Thauera</taxon>
    </lineage>
</organism>
<dbReference type="InterPro" id="IPR027417">
    <property type="entry name" value="P-loop_NTPase"/>
</dbReference>
<dbReference type="PANTHER" id="PTHR42714">
    <property type="entry name" value="TRNA MODIFICATION GTPASE GTPBP3"/>
    <property type="match status" value="1"/>
</dbReference>
<dbReference type="Gene3D" id="3.40.50.300">
    <property type="entry name" value="P-loop containing nucleotide triphosphate hydrolases"/>
    <property type="match status" value="1"/>
</dbReference>
<dbReference type="GO" id="GO:0005525">
    <property type="term" value="F:GTP binding"/>
    <property type="evidence" value="ECO:0007669"/>
    <property type="project" value="InterPro"/>
</dbReference>
<proteinExistence type="predicted"/>